<name>A0ABS8WF51_DATST</name>
<proteinExistence type="predicted"/>
<feature type="non-terminal residue" evidence="1">
    <location>
        <position position="1"/>
    </location>
</feature>
<evidence type="ECO:0000313" key="1">
    <source>
        <dbReference type="EMBL" id="MCE3049393.1"/>
    </source>
</evidence>
<protein>
    <submittedName>
        <fullName evidence="1">Uncharacterized protein</fullName>
    </submittedName>
</protein>
<dbReference type="EMBL" id="JACEIK010006863">
    <property type="protein sequence ID" value="MCE3049393.1"/>
    <property type="molecule type" value="Genomic_DNA"/>
</dbReference>
<dbReference type="Proteomes" id="UP000823775">
    <property type="component" value="Unassembled WGS sequence"/>
</dbReference>
<sequence>LEQVYLVMPPYLMEWSGFLNSPATKDRIPLHLTSDKPGTFNIDSGFRETIENKCRMAKGMVPIFKGRMVPVSIESSQFPLHFNSVVPVRTVARKDTPSLESYFGLEMRLTVS</sequence>
<accession>A0ABS8WF51</accession>
<organism evidence="1 2">
    <name type="scientific">Datura stramonium</name>
    <name type="common">Jimsonweed</name>
    <name type="synonym">Common thornapple</name>
    <dbReference type="NCBI Taxonomy" id="4076"/>
    <lineage>
        <taxon>Eukaryota</taxon>
        <taxon>Viridiplantae</taxon>
        <taxon>Streptophyta</taxon>
        <taxon>Embryophyta</taxon>
        <taxon>Tracheophyta</taxon>
        <taxon>Spermatophyta</taxon>
        <taxon>Magnoliopsida</taxon>
        <taxon>eudicotyledons</taxon>
        <taxon>Gunneridae</taxon>
        <taxon>Pentapetalae</taxon>
        <taxon>asterids</taxon>
        <taxon>lamiids</taxon>
        <taxon>Solanales</taxon>
        <taxon>Solanaceae</taxon>
        <taxon>Solanoideae</taxon>
        <taxon>Datureae</taxon>
        <taxon>Datura</taxon>
    </lineage>
</organism>
<gene>
    <name evidence="1" type="ORF">HAX54_044747</name>
</gene>
<reference evidence="1 2" key="1">
    <citation type="journal article" date="2021" name="BMC Genomics">
        <title>Datura genome reveals duplications of psychoactive alkaloid biosynthetic genes and high mutation rate following tissue culture.</title>
        <authorList>
            <person name="Rajewski A."/>
            <person name="Carter-House D."/>
            <person name="Stajich J."/>
            <person name="Litt A."/>
        </authorList>
    </citation>
    <scope>NUCLEOTIDE SEQUENCE [LARGE SCALE GENOMIC DNA]</scope>
    <source>
        <strain evidence="1">AR-01</strain>
    </source>
</reference>
<keyword evidence="2" id="KW-1185">Reference proteome</keyword>
<comment type="caution">
    <text evidence="1">The sequence shown here is derived from an EMBL/GenBank/DDBJ whole genome shotgun (WGS) entry which is preliminary data.</text>
</comment>
<evidence type="ECO:0000313" key="2">
    <source>
        <dbReference type="Proteomes" id="UP000823775"/>
    </source>
</evidence>